<keyword evidence="5" id="KW-0418">Kinase</keyword>
<keyword evidence="5" id="KW-0808">Transferase</keyword>
<dbReference type="OrthoDB" id="9778567at2"/>
<keyword evidence="6" id="KW-1185">Reference proteome</keyword>
<dbReference type="InterPro" id="IPR010016">
    <property type="entry name" value="PxpB"/>
</dbReference>
<protein>
    <submittedName>
        <fullName evidence="5">Kinase A inhibitor</fullName>
    </submittedName>
</protein>
<dbReference type="GO" id="GO:0016301">
    <property type="term" value="F:kinase activity"/>
    <property type="evidence" value="ECO:0007669"/>
    <property type="project" value="UniProtKB-KW"/>
</dbReference>
<dbReference type="EMBL" id="OMOJ01000001">
    <property type="protein sequence ID" value="SPF78133.1"/>
    <property type="molecule type" value="Genomic_DNA"/>
</dbReference>
<feature type="domain" description="Carboxyltransferase" evidence="4">
    <location>
        <begin position="11"/>
        <end position="215"/>
    </location>
</feature>
<keyword evidence="2" id="KW-0378">Hydrolase</keyword>
<evidence type="ECO:0000259" key="4">
    <source>
        <dbReference type="SMART" id="SM00796"/>
    </source>
</evidence>
<reference evidence="6" key="1">
    <citation type="submission" date="2018-03" db="EMBL/GenBank/DDBJ databases">
        <authorList>
            <person name="Rodrigo-Torres L."/>
            <person name="Arahal R. D."/>
            <person name="Lucena T."/>
        </authorList>
    </citation>
    <scope>NUCLEOTIDE SEQUENCE [LARGE SCALE GENOMIC DNA]</scope>
    <source>
        <strain evidence="6">CECT 8871</strain>
    </source>
</reference>
<dbReference type="PANTHER" id="PTHR34698">
    <property type="entry name" value="5-OXOPROLINASE SUBUNIT B"/>
    <property type="match status" value="1"/>
</dbReference>
<proteinExistence type="predicted"/>
<evidence type="ECO:0000256" key="3">
    <source>
        <dbReference type="ARBA" id="ARBA00022840"/>
    </source>
</evidence>
<accession>A0A2R8AQ24</accession>
<evidence type="ECO:0000256" key="1">
    <source>
        <dbReference type="ARBA" id="ARBA00022741"/>
    </source>
</evidence>
<dbReference type="Gene3D" id="2.40.100.10">
    <property type="entry name" value="Cyclophilin-like"/>
    <property type="match status" value="1"/>
</dbReference>
<dbReference type="AlphaFoldDB" id="A0A2R8AQ24"/>
<dbReference type="Gene3D" id="3.30.1360.40">
    <property type="match status" value="1"/>
</dbReference>
<dbReference type="GO" id="GO:0005524">
    <property type="term" value="F:ATP binding"/>
    <property type="evidence" value="ECO:0007669"/>
    <property type="project" value="UniProtKB-KW"/>
</dbReference>
<dbReference type="Proteomes" id="UP000244904">
    <property type="component" value="Unassembled WGS sequence"/>
</dbReference>
<dbReference type="Pfam" id="PF02682">
    <property type="entry name" value="CT_C_D"/>
    <property type="match status" value="1"/>
</dbReference>
<organism evidence="5 6">
    <name type="scientific">Pseudoprimorskyibacter insulae</name>
    <dbReference type="NCBI Taxonomy" id="1695997"/>
    <lineage>
        <taxon>Bacteria</taxon>
        <taxon>Pseudomonadati</taxon>
        <taxon>Pseudomonadota</taxon>
        <taxon>Alphaproteobacteria</taxon>
        <taxon>Rhodobacterales</taxon>
        <taxon>Paracoccaceae</taxon>
        <taxon>Pseudoprimorskyibacter</taxon>
    </lineage>
</organism>
<dbReference type="SMART" id="SM00796">
    <property type="entry name" value="AHS1"/>
    <property type="match status" value="1"/>
</dbReference>
<dbReference type="GO" id="GO:0016787">
    <property type="term" value="F:hydrolase activity"/>
    <property type="evidence" value="ECO:0007669"/>
    <property type="project" value="UniProtKB-KW"/>
</dbReference>
<dbReference type="SUPFAM" id="SSF50891">
    <property type="entry name" value="Cyclophilin-like"/>
    <property type="match status" value="1"/>
</dbReference>
<dbReference type="PANTHER" id="PTHR34698:SF2">
    <property type="entry name" value="5-OXOPROLINASE SUBUNIT B"/>
    <property type="match status" value="1"/>
</dbReference>
<gene>
    <name evidence="5" type="primary">kipI</name>
    <name evidence="5" type="ORF">PRI8871_00725</name>
</gene>
<dbReference type="InterPro" id="IPR029000">
    <property type="entry name" value="Cyclophilin-like_dom_sf"/>
</dbReference>
<keyword evidence="3" id="KW-0067">ATP-binding</keyword>
<dbReference type="SUPFAM" id="SSF160467">
    <property type="entry name" value="PH0987 N-terminal domain-like"/>
    <property type="match status" value="1"/>
</dbReference>
<sequence>MQSLAQISDFPSIQPMGVDGILVRFAGALNEPANRAALAFRAAVDRAGWSEVIETSSSLVSVYVRFDPHGVAHTAMAERLAGLLGAQDWFHAALPGGRRLVTIPTAYGSTLAPQLEEAATAAGVTPQEAIAQMSGTQVRVQTIGFAPGQPYLGALPDNWDIPRQTGLTPQVPAGALVVALRQFVLFSVAMPTGWRHVGQTAAPLFRPEADDPFLLRPGDEVRFDAVTPEAFDQLKRDPMGGVTLRGIA</sequence>
<name>A0A2R8AQ24_9RHOB</name>
<evidence type="ECO:0000313" key="6">
    <source>
        <dbReference type="Proteomes" id="UP000244904"/>
    </source>
</evidence>
<keyword evidence="1" id="KW-0547">Nucleotide-binding</keyword>
<evidence type="ECO:0000313" key="5">
    <source>
        <dbReference type="EMBL" id="SPF78133.1"/>
    </source>
</evidence>
<evidence type="ECO:0000256" key="2">
    <source>
        <dbReference type="ARBA" id="ARBA00022801"/>
    </source>
</evidence>
<dbReference type="RefSeq" id="WP_108884804.1">
    <property type="nucleotide sequence ID" value="NZ_OMOJ01000001.1"/>
</dbReference>
<dbReference type="InterPro" id="IPR003833">
    <property type="entry name" value="CT_C_D"/>
</dbReference>